<reference evidence="2" key="1">
    <citation type="journal article" date="2014" name="Int. J. Syst. Evol. Microbiol.">
        <title>Complete genome sequence of Corynebacterium casei LMG S-19264T (=DSM 44701T), isolated from a smear-ripened cheese.</title>
        <authorList>
            <consortium name="US DOE Joint Genome Institute (JGI-PGF)"/>
            <person name="Walter F."/>
            <person name="Albersmeier A."/>
            <person name="Kalinowski J."/>
            <person name="Ruckert C."/>
        </authorList>
    </citation>
    <scope>NUCLEOTIDE SEQUENCE</scope>
    <source>
        <strain evidence="2">CGMCC 1.12987</strain>
    </source>
</reference>
<dbReference type="InterPro" id="IPR022291">
    <property type="entry name" value="Bacteriocin_synth_cyclodeHase"/>
</dbReference>
<dbReference type="InterPro" id="IPR027624">
    <property type="entry name" value="TOMM_cyclo_SagD"/>
</dbReference>
<dbReference type="Gene3D" id="3.30.160.660">
    <property type="match status" value="1"/>
</dbReference>
<dbReference type="PANTHER" id="PTHR37809">
    <property type="entry name" value="RIBOSOMAL PROTEIN S12 METHYLTHIOTRANSFERASE ACCESSORY FACTOR YCAO"/>
    <property type="match status" value="1"/>
</dbReference>
<evidence type="ECO:0000313" key="2">
    <source>
        <dbReference type="EMBL" id="GGF97993.1"/>
    </source>
</evidence>
<dbReference type="NCBIfam" id="TIGR03604">
    <property type="entry name" value="TOMM_cyclo_SagD"/>
    <property type="match status" value="1"/>
</dbReference>
<keyword evidence="3" id="KW-1185">Reference proteome</keyword>
<dbReference type="InterPro" id="IPR035985">
    <property type="entry name" value="Ubiquitin-activating_enz"/>
</dbReference>
<name>A0A917FQP5_9BACL</name>
<dbReference type="InterPro" id="IPR003776">
    <property type="entry name" value="YcaO-like_dom"/>
</dbReference>
<dbReference type="Gene3D" id="3.30.40.250">
    <property type="match status" value="1"/>
</dbReference>
<dbReference type="Pfam" id="PF02624">
    <property type="entry name" value="YcaO"/>
    <property type="match status" value="1"/>
</dbReference>
<feature type="domain" description="YcaO" evidence="1">
    <location>
        <begin position="264"/>
        <end position="646"/>
    </location>
</feature>
<dbReference type="AlphaFoldDB" id="A0A917FQP5"/>
<dbReference type="EMBL" id="BMGR01000004">
    <property type="protein sequence ID" value="GGF97993.1"/>
    <property type="molecule type" value="Genomic_DNA"/>
</dbReference>
<accession>A0A917FQP5</accession>
<organism evidence="2 3">
    <name type="scientific">Paenibacillus abyssi</name>
    <dbReference type="NCBI Taxonomy" id="1340531"/>
    <lineage>
        <taxon>Bacteria</taxon>
        <taxon>Bacillati</taxon>
        <taxon>Bacillota</taxon>
        <taxon>Bacilli</taxon>
        <taxon>Bacillales</taxon>
        <taxon>Paenibacillaceae</taxon>
        <taxon>Paenibacillus</taxon>
    </lineage>
</organism>
<dbReference type="PANTHER" id="PTHR37809:SF1">
    <property type="entry name" value="RIBOSOMAL PROTEIN S12 METHYLTHIOTRANSFERASE ACCESSORY FACTOR YCAO"/>
    <property type="match status" value="1"/>
</dbReference>
<dbReference type="RefSeq" id="WP_188530354.1">
    <property type="nucleotide sequence ID" value="NZ_BMGR01000004.1"/>
</dbReference>
<dbReference type="Proteomes" id="UP000644756">
    <property type="component" value="Unassembled WGS sequence"/>
</dbReference>
<dbReference type="SUPFAM" id="SSF69572">
    <property type="entry name" value="Activating enzymes of the ubiquitin-like proteins"/>
    <property type="match status" value="1"/>
</dbReference>
<dbReference type="Gene3D" id="3.30.1330.230">
    <property type="match status" value="1"/>
</dbReference>
<evidence type="ECO:0000259" key="1">
    <source>
        <dbReference type="PROSITE" id="PS51664"/>
    </source>
</evidence>
<reference evidence="2" key="2">
    <citation type="submission" date="2020-09" db="EMBL/GenBank/DDBJ databases">
        <authorList>
            <person name="Sun Q."/>
            <person name="Zhou Y."/>
        </authorList>
    </citation>
    <scope>NUCLEOTIDE SEQUENCE</scope>
    <source>
        <strain evidence="2">CGMCC 1.12987</strain>
    </source>
</reference>
<dbReference type="GO" id="GO:0008641">
    <property type="term" value="F:ubiquitin-like modifier activating enzyme activity"/>
    <property type="evidence" value="ECO:0007669"/>
    <property type="project" value="InterPro"/>
</dbReference>
<comment type="caution">
    <text evidence="2">The sequence shown here is derived from an EMBL/GenBank/DDBJ whole genome shotgun (WGS) entry which is preliminary data.</text>
</comment>
<protein>
    <recommendedName>
        <fullName evidence="1">YcaO domain-containing protein</fullName>
    </recommendedName>
</protein>
<dbReference type="Gene3D" id="3.40.50.720">
    <property type="entry name" value="NAD(P)-binding Rossmann-like Domain"/>
    <property type="match status" value="1"/>
</dbReference>
<proteinExistence type="predicted"/>
<sequence>MSGILAVVGEGQLAEIVREALSGQFEVIRQADFNAGVPDKTSFVLVLSDHWRPSDYQKAEELLQRTGIPWLSGFISFNEGVVGPLVRPGKPGCSQCADTRRLMAGRDREEMLELQMKLLMDGEILHAVQVSRMGFLQVGGLIAAEAMKAMQGKQALTEGRVYLVNLDTLETSLHGFLPDPLCSICSRLPDDSSAITRISLKPNPKPSEGIYRSIPLNELKAVMARDYLDTRTGLFNDKMDDLVSPFAVVCVNLPSSLDNEVTAGRTHSYAESELTAMLEGLERHCGMSPRGKRTVIRDAYRNLSERALDPVTVGVYSKEQYEQPDFPFEPFDASRLIDWVWGYSMQQERSILLPEQLAYYSLGFGGSYVHETSNGCALGGSLEEAVFYGILEVVERDSFLMTWYAKLPVPRLDPHSSDDKELLLMIGRLEAAGFDVLLFNTTMENGIPSVLAIAKNRGHKGANIICAAGAHVDPVRAAKSAIFELSGMMRMLEERLEGSHEAYVQMVHDSSLVRRMEDHALLYSVRQAEGRLQFLLDDHRPLLTFEEAFKQRPQHTDLTDDLKDLLQQFRRLNLDVIVVDQTTPEIQRNGLYCVKVLIPGMLPMTFGHHLIRLSGLDRVLNVPMRLGYAKQPLTFEQLNPYPHPFP</sequence>
<dbReference type="PROSITE" id="PS51664">
    <property type="entry name" value="YCAO"/>
    <property type="match status" value="1"/>
</dbReference>
<evidence type="ECO:0000313" key="3">
    <source>
        <dbReference type="Proteomes" id="UP000644756"/>
    </source>
</evidence>
<gene>
    <name evidence="2" type="ORF">GCM10010916_14030</name>
</gene>
<dbReference type="NCBIfam" id="TIGR03882">
    <property type="entry name" value="cyclo_dehyd_2"/>
    <property type="match status" value="1"/>
</dbReference>